<dbReference type="AlphaFoldDB" id="A0A8S9ZXD9"/>
<sequence length="343" mass="38841">MSYEISMKDLSVQDIHLGNAFVYTIDTNLKVFSEAINVLSKISDQILLQPLADSLILTAFNSTKSAFAKITLSSNFFSRFEAPTNSFHNLGGDVYCRISTRSALHIFKDIGTKNIHLPSFESCQLELDPSSDFAIIHMEQGNTQIRRAHLLPMREHTTICDNVFTERQRLKNKLATQAKVLLNLFAGFDCREIKLVASSTQLTAHRYIVREDVSKVRKTDVTIPVEHFELFHVHLETRIVISLKELRSILHFGNICGFTLTLHFDRPGRPLIIAIDENMDLIAEFVLATMDDFDSHQAHLSPTQSTSNLPQGTLLLQKNASESLIDLKQQKENQRPQHCSSFS</sequence>
<dbReference type="InterPro" id="IPR007268">
    <property type="entry name" value="Rad9/Ddc1"/>
</dbReference>
<dbReference type="PANTHER" id="PTHR15237:SF0">
    <property type="entry name" value="CELL CYCLE CHECKPOINT CONTROL PROTEIN"/>
    <property type="match status" value="1"/>
</dbReference>
<dbReference type="GO" id="GO:0006281">
    <property type="term" value="P:DNA repair"/>
    <property type="evidence" value="ECO:0007669"/>
    <property type="project" value="TreeGrafter"/>
</dbReference>
<dbReference type="SUPFAM" id="SSF55979">
    <property type="entry name" value="DNA clamp"/>
    <property type="match status" value="1"/>
</dbReference>
<protein>
    <recommendedName>
        <fullName evidence="3">Cell cycle checkpoint control protein</fullName>
    </recommendedName>
</protein>
<dbReference type="GO" id="GO:0000076">
    <property type="term" value="P:DNA replication checkpoint signaling"/>
    <property type="evidence" value="ECO:0007669"/>
    <property type="project" value="TreeGrafter"/>
</dbReference>
<dbReference type="OrthoDB" id="60092at2759"/>
<dbReference type="InterPro" id="IPR046938">
    <property type="entry name" value="DNA_clamp_sf"/>
</dbReference>
<keyword evidence="2" id="KW-1185">Reference proteome</keyword>
<comment type="caution">
    <text evidence="1">The sequence shown here is derived from an EMBL/GenBank/DDBJ whole genome shotgun (WGS) entry which is preliminary data.</text>
</comment>
<evidence type="ECO:0008006" key="3">
    <source>
        <dbReference type="Google" id="ProtNLM"/>
    </source>
</evidence>
<dbReference type="Gene3D" id="3.70.10.10">
    <property type="match status" value="1"/>
</dbReference>
<dbReference type="GO" id="GO:0030896">
    <property type="term" value="C:checkpoint clamp complex"/>
    <property type="evidence" value="ECO:0007669"/>
    <property type="project" value="InterPro"/>
</dbReference>
<dbReference type="Pfam" id="PF04139">
    <property type="entry name" value="Rad9"/>
    <property type="match status" value="1"/>
</dbReference>
<evidence type="ECO:0000313" key="2">
    <source>
        <dbReference type="Proteomes" id="UP000605970"/>
    </source>
</evidence>
<organism evidence="1 2">
    <name type="scientific">Meloidogyne graminicola</name>
    <dbReference type="NCBI Taxonomy" id="189291"/>
    <lineage>
        <taxon>Eukaryota</taxon>
        <taxon>Metazoa</taxon>
        <taxon>Ecdysozoa</taxon>
        <taxon>Nematoda</taxon>
        <taxon>Chromadorea</taxon>
        <taxon>Rhabditida</taxon>
        <taxon>Tylenchina</taxon>
        <taxon>Tylenchomorpha</taxon>
        <taxon>Tylenchoidea</taxon>
        <taxon>Meloidogynidae</taxon>
        <taxon>Meloidogyninae</taxon>
        <taxon>Meloidogyne</taxon>
    </lineage>
</organism>
<dbReference type="Proteomes" id="UP000605970">
    <property type="component" value="Unassembled WGS sequence"/>
</dbReference>
<dbReference type="PANTHER" id="PTHR15237">
    <property type="entry name" value="DNA REPAIR PROTEIN RAD9"/>
    <property type="match status" value="1"/>
</dbReference>
<dbReference type="GO" id="GO:0071479">
    <property type="term" value="P:cellular response to ionizing radiation"/>
    <property type="evidence" value="ECO:0007669"/>
    <property type="project" value="TreeGrafter"/>
</dbReference>
<gene>
    <name evidence="1" type="ORF">Mgra_00002974</name>
</gene>
<dbReference type="GO" id="GO:0031573">
    <property type="term" value="P:mitotic intra-S DNA damage checkpoint signaling"/>
    <property type="evidence" value="ECO:0007669"/>
    <property type="project" value="TreeGrafter"/>
</dbReference>
<evidence type="ECO:0000313" key="1">
    <source>
        <dbReference type="EMBL" id="KAF7637715.1"/>
    </source>
</evidence>
<reference evidence="1" key="1">
    <citation type="journal article" date="2020" name="Ecol. Evol.">
        <title>Genome structure and content of the rice root-knot nematode (Meloidogyne graminicola).</title>
        <authorList>
            <person name="Phan N.T."/>
            <person name="Danchin E.G.J."/>
            <person name="Klopp C."/>
            <person name="Perfus-Barbeoch L."/>
            <person name="Kozlowski D.K."/>
            <person name="Koutsovoulos G.D."/>
            <person name="Lopez-Roques C."/>
            <person name="Bouchez O."/>
            <person name="Zahm M."/>
            <person name="Besnard G."/>
            <person name="Bellafiore S."/>
        </authorList>
    </citation>
    <scope>NUCLEOTIDE SEQUENCE</scope>
    <source>
        <strain evidence="1">VN-18</strain>
    </source>
</reference>
<name>A0A8S9ZXD9_9BILA</name>
<proteinExistence type="predicted"/>
<accession>A0A8S9ZXD9</accession>
<dbReference type="EMBL" id="JABEBT010000018">
    <property type="protein sequence ID" value="KAF7637715.1"/>
    <property type="molecule type" value="Genomic_DNA"/>
</dbReference>